<dbReference type="EMBL" id="KZ679677">
    <property type="protein sequence ID" value="PTB57616.1"/>
    <property type="molecule type" value="Genomic_DNA"/>
</dbReference>
<evidence type="ECO:0000313" key="2">
    <source>
        <dbReference type="EMBL" id="PTB57616.1"/>
    </source>
</evidence>
<organism evidence="2 3">
    <name type="scientific">Trichoderma harzianum CBS 226.95</name>
    <dbReference type="NCBI Taxonomy" id="983964"/>
    <lineage>
        <taxon>Eukaryota</taxon>
        <taxon>Fungi</taxon>
        <taxon>Dikarya</taxon>
        <taxon>Ascomycota</taxon>
        <taxon>Pezizomycotina</taxon>
        <taxon>Sordariomycetes</taxon>
        <taxon>Hypocreomycetidae</taxon>
        <taxon>Hypocreales</taxon>
        <taxon>Hypocreaceae</taxon>
        <taxon>Trichoderma</taxon>
    </lineage>
</organism>
<feature type="transmembrane region" description="Helical" evidence="1">
    <location>
        <begin position="20"/>
        <end position="42"/>
    </location>
</feature>
<proteinExistence type="predicted"/>
<keyword evidence="1" id="KW-0812">Transmembrane</keyword>
<dbReference type="GeneID" id="36623010"/>
<sequence length="63" mass="7517">MFLIGNYRGKRSILYHTTNLILVTSNLFPFVYLCFFLLFLLFRSAWVERGADFVYVVGFCFLY</sequence>
<dbReference type="RefSeq" id="XP_024777293.1">
    <property type="nucleotide sequence ID" value="XM_024914445.1"/>
</dbReference>
<accession>A0A2T4AKM9</accession>
<dbReference type="Proteomes" id="UP000241690">
    <property type="component" value="Unassembled WGS sequence"/>
</dbReference>
<keyword evidence="3" id="KW-1185">Reference proteome</keyword>
<keyword evidence="1" id="KW-0472">Membrane</keyword>
<evidence type="ECO:0000256" key="1">
    <source>
        <dbReference type="SAM" id="Phobius"/>
    </source>
</evidence>
<keyword evidence="1" id="KW-1133">Transmembrane helix</keyword>
<reference evidence="2 3" key="1">
    <citation type="submission" date="2016-07" db="EMBL/GenBank/DDBJ databases">
        <title>Multiple horizontal gene transfer events from other fungi enriched the ability of initially mycotrophic Trichoderma (Ascomycota) to feed on dead plant biomass.</title>
        <authorList>
            <consortium name="DOE Joint Genome Institute"/>
            <person name="Aerts A."/>
            <person name="Atanasova L."/>
            <person name="Chenthamara K."/>
            <person name="Zhang J."/>
            <person name="Grujic M."/>
            <person name="Henrissat B."/>
            <person name="Kuo A."/>
            <person name="Salamov A."/>
            <person name="Lipzen A."/>
            <person name="Labutti K."/>
            <person name="Barry K."/>
            <person name="Miao Y."/>
            <person name="Rahimi M.J."/>
            <person name="Shen Q."/>
            <person name="Grigoriev I.V."/>
            <person name="Kubicek C.P."/>
            <person name="Druzhinina I.S."/>
        </authorList>
    </citation>
    <scope>NUCLEOTIDE SEQUENCE [LARGE SCALE GENOMIC DNA]</scope>
    <source>
        <strain evidence="2 3">CBS 226.95</strain>
    </source>
</reference>
<evidence type="ECO:0000313" key="3">
    <source>
        <dbReference type="Proteomes" id="UP000241690"/>
    </source>
</evidence>
<protein>
    <submittedName>
        <fullName evidence="2">Uncharacterized protein</fullName>
    </submittedName>
</protein>
<dbReference type="AlphaFoldDB" id="A0A2T4AKM9"/>
<name>A0A2T4AKM9_TRIHA</name>
<gene>
    <name evidence="2" type="ORF">M431DRAFT_345664</name>
</gene>